<protein>
    <recommendedName>
        <fullName evidence="4 11">Trigger factor</fullName>
        <shortName evidence="11">TF</shortName>
        <ecNumber evidence="3 11">5.2.1.8</ecNumber>
    </recommendedName>
    <alternativeName>
        <fullName evidence="10 11">PPIase</fullName>
    </alternativeName>
</protein>
<dbReference type="GO" id="GO:0051083">
    <property type="term" value="P:'de novo' cotranslational protein folding"/>
    <property type="evidence" value="ECO:0007669"/>
    <property type="project" value="TreeGrafter"/>
</dbReference>
<evidence type="ECO:0000256" key="8">
    <source>
        <dbReference type="ARBA" id="ARBA00023235"/>
    </source>
</evidence>
<dbReference type="PANTHER" id="PTHR30560">
    <property type="entry name" value="TRIGGER FACTOR CHAPERONE AND PEPTIDYL-PROLYL CIS/TRANS ISOMERASE"/>
    <property type="match status" value="1"/>
</dbReference>
<feature type="domain" description="Trigger factor ribosome-binding bacterial" evidence="13">
    <location>
        <begin position="5"/>
        <end position="149"/>
    </location>
</feature>
<evidence type="ECO:0000256" key="2">
    <source>
        <dbReference type="ARBA" id="ARBA00005464"/>
    </source>
</evidence>
<feature type="domain" description="Trigger factor C-terminal" evidence="14">
    <location>
        <begin position="264"/>
        <end position="421"/>
    </location>
</feature>
<evidence type="ECO:0000259" key="14">
    <source>
        <dbReference type="Pfam" id="PF05698"/>
    </source>
</evidence>
<keyword evidence="9 11" id="KW-0131">Cell cycle</keyword>
<keyword evidence="7 11" id="KW-0143">Chaperone</keyword>
<name>A0A930VV72_9ACTN</name>
<dbReference type="SUPFAM" id="SSF102735">
    <property type="entry name" value="Trigger factor ribosome-binding domain"/>
    <property type="match status" value="1"/>
</dbReference>
<feature type="compositionally biased region" description="Basic and acidic residues" evidence="12">
    <location>
        <begin position="460"/>
        <end position="479"/>
    </location>
</feature>
<evidence type="ECO:0000313" key="15">
    <source>
        <dbReference type="EMBL" id="MBF4807151.1"/>
    </source>
</evidence>
<dbReference type="Pfam" id="PF05697">
    <property type="entry name" value="Trigger_N"/>
    <property type="match status" value="1"/>
</dbReference>
<evidence type="ECO:0000256" key="9">
    <source>
        <dbReference type="ARBA" id="ARBA00023306"/>
    </source>
</evidence>
<dbReference type="AlphaFoldDB" id="A0A930VV72"/>
<dbReference type="PANTHER" id="PTHR30560:SF3">
    <property type="entry name" value="TRIGGER FACTOR-LIKE PROTEIN TIG, CHLOROPLASTIC"/>
    <property type="match status" value="1"/>
</dbReference>
<comment type="subcellular location">
    <subcellularLocation>
        <location evidence="11">Cytoplasm</location>
    </subcellularLocation>
    <text evidence="11">About half TF is bound to the ribosome near the polypeptide exit tunnel while the other half is free in the cytoplasm.</text>
</comment>
<dbReference type="Pfam" id="PF05698">
    <property type="entry name" value="Trigger_C"/>
    <property type="match status" value="1"/>
</dbReference>
<reference evidence="15" key="1">
    <citation type="submission" date="2020-04" db="EMBL/GenBank/DDBJ databases">
        <title>Deep metagenomics examines the oral microbiome during advanced dental caries in children, revealing novel taxa and co-occurrences with host molecules.</title>
        <authorList>
            <person name="Baker J.L."/>
            <person name="Morton J.T."/>
            <person name="Dinis M."/>
            <person name="Alvarez R."/>
            <person name="Tran N.C."/>
            <person name="Knight R."/>
            <person name="Edlund A."/>
        </authorList>
    </citation>
    <scope>NUCLEOTIDE SEQUENCE</scope>
    <source>
        <strain evidence="15">JCVI_38_bin.5</strain>
    </source>
</reference>
<evidence type="ECO:0000313" key="16">
    <source>
        <dbReference type="Proteomes" id="UP000698335"/>
    </source>
</evidence>
<dbReference type="SUPFAM" id="SSF109998">
    <property type="entry name" value="Triger factor/SurA peptide-binding domain-like"/>
    <property type="match status" value="1"/>
</dbReference>
<dbReference type="PIRSF" id="PIRSF003095">
    <property type="entry name" value="Trigger_factor"/>
    <property type="match status" value="1"/>
</dbReference>
<dbReference type="InterPro" id="IPR005215">
    <property type="entry name" value="Trig_fac"/>
</dbReference>
<dbReference type="GO" id="GO:0044183">
    <property type="term" value="F:protein folding chaperone"/>
    <property type="evidence" value="ECO:0007669"/>
    <property type="project" value="TreeGrafter"/>
</dbReference>
<dbReference type="GO" id="GO:0003755">
    <property type="term" value="F:peptidyl-prolyl cis-trans isomerase activity"/>
    <property type="evidence" value="ECO:0007669"/>
    <property type="project" value="UniProtKB-UniRule"/>
</dbReference>
<sequence>MNITVTADKPKDQKLAVKVTIPAADVDAAVKQAYKDIANKYSFQGFRKGKAPRPVINSVVGYDAVLAQATNDLLGTAEPQVFEELDLVPIGRGDYGKDDNLVEEGKDYTYEVTFNVRPDAQLDSYDAPAITMPPEEATDAEIDRQIKTLLSYQTTYEDTKEKRAAKEGDVISVDVENIEGAAHMAGEGRTISLDGTQIPEEFQKELIGMKPGEEKEIKWTHSHTHGDEVHSHDYDIKVKFVAHKKAVTPELTDDLAKKNFGFDTVAKLRDAVKEEIENDKKNSLPTLKEDRVVEEMGKRLQLDEVPAEYKNEIFNEIAQEFLNNLQRQGATLDMFLAARGIKTDDFIKDLQEQADERARQSLALDAVARNQDIKATDDDVRAEFEKAGVKDVEKTIEEWRSAGRLPAIRESIRRSKALDWLRDNAQVTVKDEIAEQDAEAAKKEAEKKPAKKTAAKKSTKKETKESKADADKADEKDAQ</sequence>
<evidence type="ECO:0000256" key="7">
    <source>
        <dbReference type="ARBA" id="ARBA00023186"/>
    </source>
</evidence>
<comment type="caution">
    <text evidence="15">The sequence shown here is derived from an EMBL/GenBank/DDBJ whole genome shotgun (WGS) entry which is preliminary data.</text>
</comment>
<dbReference type="EMBL" id="JABZGW010000005">
    <property type="protein sequence ID" value="MBF4807151.1"/>
    <property type="molecule type" value="Genomic_DNA"/>
</dbReference>
<dbReference type="Gene3D" id="3.30.70.1050">
    <property type="entry name" value="Trigger factor ribosome-binding domain"/>
    <property type="match status" value="1"/>
</dbReference>
<dbReference type="GO" id="GO:0051301">
    <property type="term" value="P:cell division"/>
    <property type="evidence" value="ECO:0007669"/>
    <property type="project" value="UniProtKB-KW"/>
</dbReference>
<evidence type="ECO:0000256" key="11">
    <source>
        <dbReference type="HAMAP-Rule" id="MF_00303"/>
    </source>
</evidence>
<evidence type="ECO:0000256" key="10">
    <source>
        <dbReference type="ARBA" id="ARBA00029986"/>
    </source>
</evidence>
<comment type="domain">
    <text evidence="11">Consists of 3 domains; the N-terminus binds the ribosome, the middle domain has PPIase activity, while the C-terminus has intrinsic chaperone activity on its own.</text>
</comment>
<dbReference type="Gene3D" id="1.10.3120.10">
    <property type="entry name" value="Trigger factor, C-terminal domain"/>
    <property type="match status" value="1"/>
</dbReference>
<comment type="function">
    <text evidence="11">Involved in protein export. Acts as a chaperone by maintaining the newly synthesized protein in an open conformation. Functions as a peptidyl-prolyl cis-trans isomerase.</text>
</comment>
<dbReference type="NCBIfam" id="TIGR00115">
    <property type="entry name" value="tig"/>
    <property type="match status" value="1"/>
</dbReference>
<dbReference type="InterPro" id="IPR036611">
    <property type="entry name" value="Trigger_fac_ribosome-bd_sf"/>
</dbReference>
<dbReference type="InterPro" id="IPR046357">
    <property type="entry name" value="PPIase_dom_sf"/>
</dbReference>
<dbReference type="GO" id="GO:0015031">
    <property type="term" value="P:protein transport"/>
    <property type="evidence" value="ECO:0007669"/>
    <property type="project" value="UniProtKB-UniRule"/>
</dbReference>
<gene>
    <name evidence="11 15" type="primary">tig</name>
    <name evidence="15" type="ORF">HXK26_00390</name>
</gene>
<organism evidence="15 16">
    <name type="scientific">Lancefieldella rimae</name>
    <dbReference type="NCBI Taxonomy" id="1383"/>
    <lineage>
        <taxon>Bacteria</taxon>
        <taxon>Bacillati</taxon>
        <taxon>Actinomycetota</taxon>
        <taxon>Coriobacteriia</taxon>
        <taxon>Coriobacteriales</taxon>
        <taxon>Atopobiaceae</taxon>
        <taxon>Lancefieldella</taxon>
    </lineage>
</organism>
<proteinExistence type="inferred from homology"/>
<feature type="region of interest" description="Disordered" evidence="12">
    <location>
        <begin position="437"/>
        <end position="479"/>
    </location>
</feature>
<dbReference type="GO" id="GO:0005737">
    <property type="term" value="C:cytoplasm"/>
    <property type="evidence" value="ECO:0007669"/>
    <property type="project" value="UniProtKB-SubCell"/>
</dbReference>
<dbReference type="EC" id="5.2.1.8" evidence="3 11"/>
<keyword evidence="5 11" id="KW-0132">Cell division</keyword>
<keyword evidence="11" id="KW-0963">Cytoplasm</keyword>
<evidence type="ECO:0000256" key="12">
    <source>
        <dbReference type="SAM" id="MobiDB-lite"/>
    </source>
</evidence>
<dbReference type="Gene3D" id="3.10.50.40">
    <property type="match status" value="1"/>
</dbReference>
<evidence type="ECO:0000259" key="13">
    <source>
        <dbReference type="Pfam" id="PF05697"/>
    </source>
</evidence>
<dbReference type="SUPFAM" id="SSF54534">
    <property type="entry name" value="FKBP-like"/>
    <property type="match status" value="1"/>
</dbReference>
<evidence type="ECO:0000256" key="3">
    <source>
        <dbReference type="ARBA" id="ARBA00013194"/>
    </source>
</evidence>
<dbReference type="GO" id="GO:0043022">
    <property type="term" value="F:ribosome binding"/>
    <property type="evidence" value="ECO:0007669"/>
    <property type="project" value="TreeGrafter"/>
</dbReference>
<keyword evidence="8 11" id="KW-0413">Isomerase</keyword>
<feature type="compositionally biased region" description="Basic residues" evidence="12">
    <location>
        <begin position="449"/>
        <end position="459"/>
    </location>
</feature>
<dbReference type="HAMAP" id="MF_00303">
    <property type="entry name" value="Trigger_factor_Tig"/>
    <property type="match status" value="1"/>
</dbReference>
<evidence type="ECO:0000256" key="4">
    <source>
        <dbReference type="ARBA" id="ARBA00016902"/>
    </source>
</evidence>
<evidence type="ECO:0000256" key="1">
    <source>
        <dbReference type="ARBA" id="ARBA00000971"/>
    </source>
</evidence>
<accession>A0A930VV72</accession>
<keyword evidence="6 11" id="KW-0697">Rotamase</keyword>
<dbReference type="GO" id="GO:0043335">
    <property type="term" value="P:protein unfolding"/>
    <property type="evidence" value="ECO:0007669"/>
    <property type="project" value="TreeGrafter"/>
</dbReference>
<feature type="compositionally biased region" description="Basic and acidic residues" evidence="12">
    <location>
        <begin position="437"/>
        <end position="448"/>
    </location>
</feature>
<dbReference type="InterPro" id="IPR027304">
    <property type="entry name" value="Trigger_fact/SurA_dom_sf"/>
</dbReference>
<evidence type="ECO:0000256" key="5">
    <source>
        <dbReference type="ARBA" id="ARBA00022618"/>
    </source>
</evidence>
<comment type="catalytic activity">
    <reaction evidence="1 11">
        <text>[protein]-peptidylproline (omega=180) = [protein]-peptidylproline (omega=0)</text>
        <dbReference type="Rhea" id="RHEA:16237"/>
        <dbReference type="Rhea" id="RHEA-COMP:10747"/>
        <dbReference type="Rhea" id="RHEA-COMP:10748"/>
        <dbReference type="ChEBI" id="CHEBI:83833"/>
        <dbReference type="ChEBI" id="CHEBI:83834"/>
        <dbReference type="EC" id="5.2.1.8"/>
    </reaction>
</comment>
<evidence type="ECO:0000256" key="6">
    <source>
        <dbReference type="ARBA" id="ARBA00023110"/>
    </source>
</evidence>
<dbReference type="InterPro" id="IPR008881">
    <property type="entry name" value="Trigger_fac_ribosome-bd_bac"/>
</dbReference>
<dbReference type="Proteomes" id="UP000698335">
    <property type="component" value="Unassembled WGS sequence"/>
</dbReference>
<dbReference type="InterPro" id="IPR008880">
    <property type="entry name" value="Trigger_fac_C"/>
</dbReference>
<comment type="similarity">
    <text evidence="2 11">Belongs to the FKBP-type PPIase family. Tig subfamily.</text>
</comment>
<dbReference type="InterPro" id="IPR037041">
    <property type="entry name" value="Trigger_fac_C_sf"/>
</dbReference>